<protein>
    <submittedName>
        <fullName evidence="2">GDSL-like Lipase/Acylhydrolase</fullName>
    </submittedName>
</protein>
<organism evidence="2 3">
    <name type="scientific">Occultella aeris</name>
    <dbReference type="NCBI Taxonomy" id="2761496"/>
    <lineage>
        <taxon>Bacteria</taxon>
        <taxon>Bacillati</taxon>
        <taxon>Actinomycetota</taxon>
        <taxon>Actinomycetes</taxon>
        <taxon>Micrococcales</taxon>
        <taxon>Ruaniaceae</taxon>
        <taxon>Occultella</taxon>
    </lineage>
</organism>
<dbReference type="PANTHER" id="PTHR43784">
    <property type="entry name" value="GDSL-LIKE LIPASE/ACYLHYDROLASE, PUTATIVE (AFU_ORTHOLOGUE AFUA_2G00820)-RELATED"/>
    <property type="match status" value="1"/>
</dbReference>
<evidence type="ECO:0000313" key="3">
    <source>
        <dbReference type="Proteomes" id="UP000419743"/>
    </source>
</evidence>
<dbReference type="GO" id="GO:0016787">
    <property type="term" value="F:hydrolase activity"/>
    <property type="evidence" value="ECO:0007669"/>
    <property type="project" value="UniProtKB-KW"/>
</dbReference>
<keyword evidence="3" id="KW-1185">Reference proteome</keyword>
<dbReference type="InterPro" id="IPR006311">
    <property type="entry name" value="TAT_signal"/>
</dbReference>
<name>A0A7M4DFE9_9MICO</name>
<dbReference type="InterPro" id="IPR036514">
    <property type="entry name" value="SGNH_hydro_sf"/>
</dbReference>
<dbReference type="PROSITE" id="PS51318">
    <property type="entry name" value="TAT"/>
    <property type="match status" value="1"/>
</dbReference>
<dbReference type="InterPro" id="IPR053140">
    <property type="entry name" value="GDSL_Rv0518-like"/>
</dbReference>
<gene>
    <name evidence="2" type="ORF">HALOF300_00840</name>
</gene>
<dbReference type="RefSeq" id="WP_156739560.1">
    <property type="nucleotide sequence ID" value="NZ_CACRYJ010000014.1"/>
</dbReference>
<dbReference type="InterPro" id="IPR013830">
    <property type="entry name" value="SGNH_hydro"/>
</dbReference>
<dbReference type="AlphaFoldDB" id="A0A7M4DFE9"/>
<evidence type="ECO:0000313" key="2">
    <source>
        <dbReference type="EMBL" id="VZO35642.1"/>
    </source>
</evidence>
<comment type="caution">
    <text evidence="2">The sequence shown here is derived from an EMBL/GenBank/DDBJ whole genome shotgun (WGS) entry which is preliminary data.</text>
</comment>
<dbReference type="Proteomes" id="UP000419743">
    <property type="component" value="Unassembled WGS sequence"/>
</dbReference>
<keyword evidence="2" id="KW-0378">Hydrolase</keyword>
<accession>A0A7M4DFE9</accession>
<reference evidence="2 3" key="1">
    <citation type="submission" date="2019-11" db="EMBL/GenBank/DDBJ databases">
        <authorList>
            <person name="Criscuolo A."/>
        </authorList>
    </citation>
    <scope>NUCLEOTIDE SEQUENCE [LARGE SCALE GENOMIC DNA]</scope>
    <source>
        <strain evidence="2">CIP111667</strain>
    </source>
</reference>
<evidence type="ECO:0000259" key="1">
    <source>
        <dbReference type="Pfam" id="PF13472"/>
    </source>
</evidence>
<dbReference type="EMBL" id="CACRYJ010000014">
    <property type="protein sequence ID" value="VZO35642.1"/>
    <property type="molecule type" value="Genomic_DNA"/>
</dbReference>
<dbReference type="SUPFAM" id="SSF52266">
    <property type="entry name" value="SGNH hydrolase"/>
    <property type="match status" value="1"/>
</dbReference>
<dbReference type="CDD" id="cd01830">
    <property type="entry name" value="XynE_like"/>
    <property type="match status" value="1"/>
</dbReference>
<sequence length="455" mass="46560">MDERTNPGSGPVPIGSHPWAPSRRALLGGVGALASTALAGAVVGVTARPADAAADPSTGPEALDAAAGSDTTRWATSWATAPVAPTEADAVAYAGFTDTTLRQVLRVSAGGQVRLRFGNPFGTEPVRIGPVSVAVGSGGADVDTATTASVTFGGEPTGRLAAGATLVSDPVVRSTGSGPRPWQADDNSDVVVSVYLPGPTGPVSFHRNVHATGYAAPGIQVADAGARFSPTGTSSYLVAGLDVPVRGRAAVAILGDSIAEGVGTTTDTNSRWPDLLAARAGAGRAGDRRRTPAIANLGISGNRVLLDDARFGASGQARLDRDVFGLPCLATLLVHLGINDIQQPPSELDPGVILAGLDQIVRRARDQGLRVLGATVTPFEGWQRYTPELEQVREQVNDVLIAGGIFDAVVDFDAAVRDPARPTRLAPEFDSGDGLHPNDAGAQALADAVPLRELR</sequence>
<dbReference type="Gene3D" id="3.40.50.1110">
    <property type="entry name" value="SGNH hydrolase"/>
    <property type="match status" value="1"/>
</dbReference>
<proteinExistence type="predicted"/>
<dbReference type="PANTHER" id="PTHR43784:SF2">
    <property type="entry name" value="GDSL-LIKE LIPASE_ACYLHYDROLASE, PUTATIVE (AFU_ORTHOLOGUE AFUA_2G00820)-RELATED"/>
    <property type="match status" value="1"/>
</dbReference>
<feature type="domain" description="SGNH hydrolase-type esterase" evidence="1">
    <location>
        <begin position="253"/>
        <end position="444"/>
    </location>
</feature>
<dbReference type="Pfam" id="PF13472">
    <property type="entry name" value="Lipase_GDSL_2"/>
    <property type="match status" value="1"/>
</dbReference>